<dbReference type="InParanoid" id="G4YU22"/>
<reference evidence="1 2" key="1">
    <citation type="journal article" date="2006" name="Science">
        <title>Phytophthora genome sequences uncover evolutionary origins and mechanisms of pathogenesis.</title>
        <authorList>
            <person name="Tyler B.M."/>
            <person name="Tripathy S."/>
            <person name="Zhang X."/>
            <person name="Dehal P."/>
            <person name="Jiang R.H."/>
            <person name="Aerts A."/>
            <person name="Arredondo F.D."/>
            <person name="Baxter L."/>
            <person name="Bensasson D."/>
            <person name="Beynon J.L."/>
            <person name="Chapman J."/>
            <person name="Damasceno C.M."/>
            <person name="Dorrance A.E."/>
            <person name="Dou D."/>
            <person name="Dickerman A.W."/>
            <person name="Dubchak I.L."/>
            <person name="Garbelotto M."/>
            <person name="Gijzen M."/>
            <person name="Gordon S.G."/>
            <person name="Govers F."/>
            <person name="Grunwald N.J."/>
            <person name="Huang W."/>
            <person name="Ivors K.L."/>
            <person name="Jones R.W."/>
            <person name="Kamoun S."/>
            <person name="Krampis K."/>
            <person name="Lamour K.H."/>
            <person name="Lee M.K."/>
            <person name="McDonald W.H."/>
            <person name="Medina M."/>
            <person name="Meijer H.J."/>
            <person name="Nordberg E.K."/>
            <person name="Maclean D.J."/>
            <person name="Ospina-Giraldo M.D."/>
            <person name="Morris P.F."/>
            <person name="Phuntumart V."/>
            <person name="Putnam N.H."/>
            <person name="Rash S."/>
            <person name="Rose J.K."/>
            <person name="Sakihama Y."/>
            <person name="Salamov A.A."/>
            <person name="Savidor A."/>
            <person name="Scheuring C.F."/>
            <person name="Smith B.M."/>
            <person name="Sobral B.W."/>
            <person name="Terry A."/>
            <person name="Torto-Alalibo T.A."/>
            <person name="Win J."/>
            <person name="Xu Z."/>
            <person name="Zhang H."/>
            <person name="Grigoriev I.V."/>
            <person name="Rokhsar D.S."/>
            <person name="Boore J.L."/>
        </authorList>
    </citation>
    <scope>NUCLEOTIDE SEQUENCE [LARGE SCALE GENOMIC DNA]</scope>
    <source>
        <strain evidence="1 2">P6497</strain>
    </source>
</reference>
<dbReference type="GeneID" id="20655338"/>
<organism evidence="1 2">
    <name type="scientific">Phytophthora sojae (strain P6497)</name>
    <name type="common">Soybean stem and root rot agent</name>
    <name type="synonym">Phytophthora megasperma f. sp. glycines</name>
    <dbReference type="NCBI Taxonomy" id="1094619"/>
    <lineage>
        <taxon>Eukaryota</taxon>
        <taxon>Sar</taxon>
        <taxon>Stramenopiles</taxon>
        <taxon>Oomycota</taxon>
        <taxon>Peronosporomycetes</taxon>
        <taxon>Peronosporales</taxon>
        <taxon>Peronosporaceae</taxon>
        <taxon>Phytophthora</taxon>
    </lineage>
</organism>
<proteinExistence type="predicted"/>
<protein>
    <submittedName>
        <fullName evidence="1">Uncharacterized protein</fullName>
    </submittedName>
</protein>
<accession>G4YU22</accession>
<dbReference type="AlphaFoldDB" id="G4YU22"/>
<dbReference type="STRING" id="1094619.G4YU22"/>
<name>G4YU22_PHYSP</name>
<evidence type="ECO:0000313" key="1">
    <source>
        <dbReference type="EMBL" id="EGZ23100.1"/>
    </source>
</evidence>
<dbReference type="RefSeq" id="XP_009518388.1">
    <property type="nucleotide sequence ID" value="XM_009520093.1"/>
</dbReference>
<gene>
    <name evidence="1" type="ORF">PHYSODRAFT_481197</name>
</gene>
<dbReference type="EMBL" id="JH159152">
    <property type="protein sequence ID" value="EGZ23100.1"/>
    <property type="molecule type" value="Genomic_DNA"/>
</dbReference>
<dbReference type="Proteomes" id="UP000002640">
    <property type="component" value="Unassembled WGS sequence"/>
</dbReference>
<sequence>MAVLDYVDYKGEFRICLPLEAYILPELQHLLMKGNLDVEVARIVLLLTRDATTRDGQSVDAFTLYSDENCYRGQLCSVLSLLEHLDGSQISSAEFKRPMLFNAVREREHSTKAVATPEIGLTDDASADQTTKFECWRNAWKEWSVGFSHFIELMEVPTEVTLWFLLGRRAAGVFPRNHKRADLIIPILRKNTGELTPSNVFDVEEENQIKNELSEYSTFKVIRISMGLRECSANLPPQSYLIDNDKATASDRGNSYLLSLQGICGLETSLTHWPLLLSEKISDQLAHLADSRWWDPWARVQADLARRGKESTAGAMKVELPDDELVEGAACPLRIIPYSGE</sequence>
<dbReference type="OMA" id="RECSANL"/>
<dbReference type="KEGG" id="psoj:PHYSODRAFT_481197"/>
<evidence type="ECO:0000313" key="2">
    <source>
        <dbReference type="Proteomes" id="UP000002640"/>
    </source>
</evidence>
<keyword evidence="2" id="KW-1185">Reference proteome</keyword>